<dbReference type="AlphaFoldDB" id="A0A1G6KAU4"/>
<proteinExistence type="predicted"/>
<dbReference type="RefSeq" id="WP_092437684.1">
    <property type="nucleotide sequence ID" value="NZ_FMYP01000024.1"/>
</dbReference>
<evidence type="ECO:0000313" key="3">
    <source>
        <dbReference type="Proteomes" id="UP000199452"/>
    </source>
</evidence>
<feature type="signal peptide" evidence="1">
    <location>
        <begin position="1"/>
        <end position="19"/>
    </location>
</feature>
<dbReference type="Proteomes" id="UP000199452">
    <property type="component" value="Unassembled WGS sequence"/>
</dbReference>
<accession>A0A1G6KAU4</accession>
<name>A0A1G6KAU4_9BACT</name>
<evidence type="ECO:0008006" key="4">
    <source>
        <dbReference type="Google" id="ProtNLM"/>
    </source>
</evidence>
<feature type="chain" id="PRO_5011620238" description="Lipoprotein" evidence="1">
    <location>
        <begin position="20"/>
        <end position="188"/>
    </location>
</feature>
<evidence type="ECO:0000313" key="2">
    <source>
        <dbReference type="EMBL" id="SDC28182.1"/>
    </source>
</evidence>
<keyword evidence="1" id="KW-0732">Signal</keyword>
<keyword evidence="3" id="KW-1185">Reference proteome</keyword>
<dbReference type="EMBL" id="FMYP01000024">
    <property type="protein sequence ID" value="SDC28182.1"/>
    <property type="molecule type" value="Genomic_DNA"/>
</dbReference>
<reference evidence="2 3" key="1">
    <citation type="submission" date="2016-09" db="EMBL/GenBank/DDBJ databases">
        <authorList>
            <person name="Capua I."/>
            <person name="De Benedictis P."/>
            <person name="Joannis T."/>
            <person name="Lombin L.H."/>
            <person name="Cattoli G."/>
        </authorList>
    </citation>
    <scope>NUCLEOTIDE SEQUENCE [LARGE SCALE GENOMIC DNA]</scope>
    <source>
        <strain evidence="2 3">A7P-90m</strain>
    </source>
</reference>
<organism evidence="2 3">
    <name type="scientific">Williamwhitmania taraxaci</name>
    <dbReference type="NCBI Taxonomy" id="1640674"/>
    <lineage>
        <taxon>Bacteria</taxon>
        <taxon>Pseudomonadati</taxon>
        <taxon>Bacteroidota</taxon>
        <taxon>Bacteroidia</taxon>
        <taxon>Bacteroidales</taxon>
        <taxon>Williamwhitmaniaceae</taxon>
        <taxon>Williamwhitmania</taxon>
    </lineage>
</organism>
<evidence type="ECO:0000256" key="1">
    <source>
        <dbReference type="SAM" id="SignalP"/>
    </source>
</evidence>
<gene>
    <name evidence="2" type="ORF">SAMN05216323_102412</name>
</gene>
<protein>
    <recommendedName>
        <fullName evidence="4">Lipoprotein</fullName>
    </recommendedName>
</protein>
<dbReference type="PROSITE" id="PS51257">
    <property type="entry name" value="PROKAR_LIPOPROTEIN"/>
    <property type="match status" value="1"/>
</dbReference>
<sequence>MNRSYLNLLIAVVLVGALATGCSKDDNSIPVRGNIYYNDTTYKFTQAFFVDFGVQESNDTTYDFDFMMLSSEIKVTKDTAIGIGNFIYFSLESRNKLSPCPGIYKFGRLSQDNGIQNIVYGVFYDSLNFQTDSSVLSDTITSGTVVFTTNGSGIIATIDCKTILGKKLSGSFAGDVSFLDETSKKKKK</sequence>